<dbReference type="Pfam" id="PF16294">
    <property type="entry name" value="RSB_motif"/>
    <property type="match status" value="1"/>
</dbReference>
<dbReference type="PROSITE" id="PS00709">
    <property type="entry name" value="RIBOSOMAL_L30E_1"/>
    <property type="match status" value="1"/>
</dbReference>
<feature type="compositionally biased region" description="Pro residues" evidence="3">
    <location>
        <begin position="831"/>
        <end position="845"/>
    </location>
</feature>
<dbReference type="InterPro" id="IPR022991">
    <property type="entry name" value="Ribosomal_eL30_CS"/>
</dbReference>
<evidence type="ECO:0000313" key="5">
    <source>
        <dbReference type="EMBL" id="RVW65472.1"/>
    </source>
</evidence>
<feature type="region of interest" description="Disordered" evidence="3">
    <location>
        <begin position="71"/>
        <end position="97"/>
    </location>
</feature>
<dbReference type="InterPro" id="IPR029064">
    <property type="entry name" value="Ribosomal_eL30-like_sf"/>
</dbReference>
<reference evidence="5 6" key="1">
    <citation type="journal article" date="2018" name="PLoS Genet.">
        <title>Population sequencing reveals clonal diversity and ancestral inbreeding in the grapevine cultivar Chardonnay.</title>
        <authorList>
            <person name="Roach M.J."/>
            <person name="Johnson D.L."/>
            <person name="Bohlmann J."/>
            <person name="van Vuuren H.J."/>
            <person name="Jones S.J."/>
            <person name="Pretorius I.S."/>
            <person name="Schmidt S.A."/>
            <person name="Borneman A.R."/>
        </authorList>
    </citation>
    <scope>NUCLEOTIDE SEQUENCE [LARGE SCALE GENOMIC DNA]</scope>
    <source>
        <strain evidence="6">cv. Chardonnay</strain>
        <tissue evidence="5">Leaf</tissue>
    </source>
</reference>
<feature type="region of interest" description="Disordered" evidence="3">
    <location>
        <begin position="258"/>
        <end position="313"/>
    </location>
</feature>
<dbReference type="InterPro" id="IPR036361">
    <property type="entry name" value="SAP_dom_sf"/>
</dbReference>
<feature type="compositionally biased region" description="Low complexity" evidence="3">
    <location>
        <begin position="800"/>
        <end position="822"/>
    </location>
</feature>
<feature type="region of interest" description="Disordered" evidence="3">
    <location>
        <begin position="378"/>
        <end position="398"/>
    </location>
</feature>
<comment type="caution">
    <text evidence="5">The sequence shown here is derived from an EMBL/GenBank/DDBJ whole genome shotgun (WGS) entry which is preliminary data.</text>
</comment>
<dbReference type="Pfam" id="PF01248">
    <property type="entry name" value="Ribosomal_L7Ae"/>
    <property type="match status" value="1"/>
</dbReference>
<feature type="compositionally biased region" description="Basic and acidic residues" evidence="3">
    <location>
        <begin position="485"/>
        <end position="496"/>
    </location>
</feature>
<feature type="region of interest" description="Disordered" evidence="3">
    <location>
        <begin position="788"/>
        <end position="866"/>
    </location>
</feature>
<dbReference type="Proteomes" id="UP000288805">
    <property type="component" value="Unassembled WGS sequence"/>
</dbReference>
<proteinExistence type="inferred from homology"/>
<dbReference type="PROSITE" id="PS00993">
    <property type="entry name" value="RIBOSOMAL_L30E_2"/>
    <property type="match status" value="1"/>
</dbReference>
<feature type="region of interest" description="Disordered" evidence="3">
    <location>
        <begin position="428"/>
        <end position="496"/>
    </location>
</feature>
<dbReference type="InterPro" id="IPR004038">
    <property type="entry name" value="Ribosomal_eL8/eL30/eS12/Gad45"/>
</dbReference>
<dbReference type="SUPFAM" id="SSF55315">
    <property type="entry name" value="L30e-like"/>
    <property type="match status" value="1"/>
</dbReference>
<feature type="region of interest" description="Disordered" evidence="3">
    <location>
        <begin position="153"/>
        <end position="207"/>
    </location>
</feature>
<feature type="compositionally biased region" description="Basic and acidic residues" evidence="3">
    <location>
        <begin position="293"/>
        <end position="307"/>
    </location>
</feature>
<evidence type="ECO:0000256" key="2">
    <source>
        <dbReference type="SAM" id="Coils"/>
    </source>
</evidence>
<dbReference type="SUPFAM" id="SSF68906">
    <property type="entry name" value="SAP domain"/>
    <property type="match status" value="1"/>
</dbReference>
<sequence>MSSPYPILDNRPIDQWKVTELKEELKRRKLKMTGLKDDLIKRLNEAILIEREALEREANKAVVCEPEPVVKGGDMGAKPNNHVEMTGDTGNPGRNKSEKLDDFVRVVEIVDGPTELGTGSATTIGELVVSEASMETSGMVDKAVIVQIASKVKSSENEEVKSAENDEVKSAENDEVKSAENDEIKTESENSKPPQIDAVPNVSGPNNQVYEVSPVLGFQVESESISSDSVSINEKNELKDNLNADNVNLELEVVKTEMVQPSSQEVPPSGGNLHPLDDQKPRENQDSVEETDDNKSKHVDFCGKNDDAGGGSPVKLNLDQHTANNLVDDGVLENKQIDSNHISNEVEDKIELTEMSFTKDKNPVHDVVLDLYPEEMETSAEKKNSITAPSEESNLQDDNKAKYLDLHKGSEMADGGSLEKLILDHSSADDSMEEDALETKQTDSNHNSSEVGNKIEMTEVTGSKVGGKVDDVGTDLSSDRTVPPSEKKDNVATLEKRKFQAAGSNRKLPMMGRSRILSETSIQRMKSCKGYKNYLLLMEKGKQQKGESFLLMDGFGGSVRRNQRNMECKCVSLWTERLLIVLSRAVMASCHNLCDCLISKWVARGLMLGLGSRIGLDEGLDRDGAHYVGADIELDEGVGVNETPKRQRRWNNESLKIPEPQSSNLTPSTTPKDSFHASRLKRNLTRSDSTVSGDAPKERIVPMSPKPPTNSLRIDRFLRPFTLKAVQELLAKTGNVCSFWMDHIKTHCYVTYSSVEEAKETRNALYNLQWPPNGGRLLVAEYVDPQEVKSRVDAPPQSPATPVSAGPSVPAASSPVQTPPSARQHGLRQQLPPPPPVLQPPPVSKPPTARERIQLPPPPPVPEKVDAPIVTLDDLFRKTKTTPRIYYLPLSDEQPNIPVESKTGSKLKEIRPIKCMGFAHVISACKGPPPSPGADDKKVKNPSSTALLLLPRLWCYNSGVSSPTKKSHEGINNRLALVMKSGKYTLGHKTVLRSLRSSKGKLILISNNCPPLRKSEIEYYAMLSKVGVHHYNGMGDALFCERSALELRWLLCWQKKEKDNVDLGTACGKYFRVSCLSIIDPGDSDIINTLPGDQ</sequence>
<dbReference type="SUPFAM" id="SSF54928">
    <property type="entry name" value="RNA-binding domain, RBD"/>
    <property type="match status" value="1"/>
</dbReference>
<dbReference type="Pfam" id="PF02037">
    <property type="entry name" value="SAP"/>
    <property type="match status" value="1"/>
</dbReference>
<feature type="region of interest" description="Disordered" evidence="3">
    <location>
        <begin position="638"/>
        <end position="708"/>
    </location>
</feature>
<gene>
    <name evidence="5" type="primary">RPL30_0</name>
    <name evidence="5" type="ORF">CK203_022045</name>
</gene>
<dbReference type="SMART" id="SM00513">
    <property type="entry name" value="SAP"/>
    <property type="match status" value="1"/>
</dbReference>
<accession>A0A438FZT1</accession>
<dbReference type="InterPro" id="IPR032552">
    <property type="entry name" value="RSB_motif"/>
</dbReference>
<comment type="similarity">
    <text evidence="1">Belongs to the eukaryotic ribosomal protein eL30 family.</text>
</comment>
<organism evidence="5 6">
    <name type="scientific">Vitis vinifera</name>
    <name type="common">Grape</name>
    <dbReference type="NCBI Taxonomy" id="29760"/>
    <lineage>
        <taxon>Eukaryota</taxon>
        <taxon>Viridiplantae</taxon>
        <taxon>Streptophyta</taxon>
        <taxon>Embryophyta</taxon>
        <taxon>Tracheophyta</taxon>
        <taxon>Spermatophyta</taxon>
        <taxon>Magnoliopsida</taxon>
        <taxon>eudicotyledons</taxon>
        <taxon>Gunneridae</taxon>
        <taxon>Pentapetalae</taxon>
        <taxon>rosids</taxon>
        <taxon>Vitales</taxon>
        <taxon>Vitaceae</taxon>
        <taxon>Viteae</taxon>
        <taxon>Vitis</taxon>
    </lineage>
</organism>
<dbReference type="CDD" id="cd12432">
    <property type="entry name" value="RRM_ACINU"/>
    <property type="match status" value="1"/>
</dbReference>
<feature type="coiled-coil region" evidence="2">
    <location>
        <begin position="18"/>
        <end position="60"/>
    </location>
</feature>
<feature type="compositionally biased region" description="Basic and acidic residues" evidence="3">
    <location>
        <begin position="275"/>
        <end position="285"/>
    </location>
</feature>
<evidence type="ECO:0000313" key="6">
    <source>
        <dbReference type="Proteomes" id="UP000288805"/>
    </source>
</evidence>
<dbReference type="InterPro" id="IPR034257">
    <property type="entry name" value="Acinus_RRM"/>
</dbReference>
<dbReference type="PANTHER" id="PTHR47031:SF3">
    <property type="entry name" value="SAP DOMAIN-CONTAINING PROTEIN"/>
    <property type="match status" value="1"/>
</dbReference>
<dbReference type="EMBL" id="QGNW01000688">
    <property type="protein sequence ID" value="RVW65472.1"/>
    <property type="molecule type" value="Genomic_DNA"/>
</dbReference>
<protein>
    <submittedName>
        <fullName evidence="5">60S ribosomal protein L30</fullName>
    </submittedName>
</protein>
<dbReference type="GO" id="GO:0005840">
    <property type="term" value="C:ribosome"/>
    <property type="evidence" value="ECO:0007669"/>
    <property type="project" value="UniProtKB-KW"/>
</dbReference>
<dbReference type="Gene3D" id="3.30.1330.30">
    <property type="match status" value="2"/>
</dbReference>
<dbReference type="PANTHER" id="PTHR47031">
    <property type="entry name" value="SAP DNA-BINDING DOMAIN-CONTAINING PROTEIN"/>
    <property type="match status" value="1"/>
</dbReference>
<name>A0A438FZT1_VITVI</name>
<dbReference type="AlphaFoldDB" id="A0A438FZT1"/>
<keyword evidence="2" id="KW-0175">Coiled coil</keyword>
<dbReference type="Gene3D" id="1.10.720.30">
    <property type="entry name" value="SAP domain"/>
    <property type="match status" value="1"/>
</dbReference>
<evidence type="ECO:0000256" key="1">
    <source>
        <dbReference type="ARBA" id="ARBA00007326"/>
    </source>
</evidence>
<dbReference type="InterPro" id="IPR035979">
    <property type="entry name" value="RBD_domain_sf"/>
</dbReference>
<evidence type="ECO:0000259" key="4">
    <source>
        <dbReference type="PROSITE" id="PS50800"/>
    </source>
</evidence>
<feature type="domain" description="SAP" evidence="4">
    <location>
        <begin position="13"/>
        <end position="47"/>
    </location>
</feature>
<dbReference type="InterPro" id="IPR003034">
    <property type="entry name" value="SAP_dom"/>
</dbReference>
<feature type="compositionally biased region" description="Polar residues" evidence="3">
    <location>
        <begin position="660"/>
        <end position="672"/>
    </location>
</feature>
<keyword evidence="5" id="KW-0687">Ribonucleoprotein</keyword>
<feature type="compositionally biased region" description="Basic and acidic residues" evidence="3">
    <location>
        <begin position="153"/>
        <end position="190"/>
    </location>
</feature>
<dbReference type="GO" id="GO:0003676">
    <property type="term" value="F:nucleic acid binding"/>
    <property type="evidence" value="ECO:0007669"/>
    <property type="project" value="InterPro"/>
</dbReference>
<dbReference type="PROSITE" id="PS50800">
    <property type="entry name" value="SAP"/>
    <property type="match status" value="1"/>
</dbReference>
<keyword evidence="5" id="KW-0689">Ribosomal protein</keyword>
<evidence type="ECO:0000256" key="3">
    <source>
        <dbReference type="SAM" id="MobiDB-lite"/>
    </source>
</evidence>